<dbReference type="GO" id="GO:0006508">
    <property type="term" value="P:proteolysis"/>
    <property type="evidence" value="ECO:0007669"/>
    <property type="project" value="InterPro"/>
</dbReference>
<dbReference type="InterPro" id="IPR005074">
    <property type="entry name" value="Peptidase_C39"/>
</dbReference>
<dbReference type="GO" id="GO:0005524">
    <property type="term" value="F:ATP binding"/>
    <property type="evidence" value="ECO:0007669"/>
    <property type="project" value="InterPro"/>
</dbReference>
<dbReference type="GO" id="GO:0008233">
    <property type="term" value="F:peptidase activity"/>
    <property type="evidence" value="ECO:0007669"/>
    <property type="project" value="InterPro"/>
</dbReference>
<dbReference type="AlphaFoldDB" id="A0A485M4R7"/>
<reference evidence="2" key="1">
    <citation type="submission" date="2019-03" db="EMBL/GenBank/DDBJ databases">
        <authorList>
            <person name="Hao L."/>
        </authorList>
    </citation>
    <scope>NUCLEOTIDE SEQUENCE</scope>
</reference>
<accession>A0A485M4R7</accession>
<evidence type="ECO:0000259" key="1">
    <source>
        <dbReference type="PROSITE" id="PS50990"/>
    </source>
</evidence>
<protein>
    <submittedName>
        <fullName evidence="2">Peptidase C39 family protein</fullName>
    </submittedName>
</protein>
<name>A0A485M4R7_9ZZZZ</name>
<feature type="domain" description="Peptidase C39" evidence="1">
    <location>
        <begin position="27"/>
        <end position="157"/>
    </location>
</feature>
<dbReference type="Gene3D" id="3.90.70.10">
    <property type="entry name" value="Cysteine proteinases"/>
    <property type="match status" value="1"/>
</dbReference>
<dbReference type="GO" id="GO:0016020">
    <property type="term" value="C:membrane"/>
    <property type="evidence" value="ECO:0007669"/>
    <property type="project" value="InterPro"/>
</dbReference>
<proteinExistence type="predicted"/>
<evidence type="ECO:0000313" key="2">
    <source>
        <dbReference type="EMBL" id="VFU16303.1"/>
    </source>
</evidence>
<sequence length="162" mass="17926">MKLLILLLAIFSLSEEASGIEGVPFVRQESRFCGPAALSSVMAYYGREIDQGTIAQSVYCEGLKGSLITDLEAYARGEGFNTRLAQGGIEDLKRFTDAGRPVIVLVDMGFWVLSRPHYLVVTDVMDSSLRAHTGHQAGQVFSREEFESIWKKKGSVYLLVFP</sequence>
<dbReference type="PROSITE" id="PS50990">
    <property type="entry name" value="PEPTIDASE_C39"/>
    <property type="match status" value="1"/>
</dbReference>
<organism evidence="2">
    <name type="scientific">anaerobic digester metagenome</name>
    <dbReference type="NCBI Taxonomy" id="1263854"/>
    <lineage>
        <taxon>unclassified sequences</taxon>
        <taxon>metagenomes</taxon>
        <taxon>ecological metagenomes</taxon>
    </lineage>
</organism>
<dbReference type="EMBL" id="CAADRM010000118">
    <property type="protein sequence ID" value="VFU16303.1"/>
    <property type="molecule type" value="Genomic_DNA"/>
</dbReference>
<dbReference type="Pfam" id="PF03412">
    <property type="entry name" value="Peptidase_C39"/>
    <property type="match status" value="1"/>
</dbReference>
<gene>
    <name evidence="2" type="ORF">SCFA_530008</name>
</gene>